<protein>
    <submittedName>
        <fullName evidence="1">Dispersed gene family protein 1 (DGF-1), putative</fullName>
    </submittedName>
</protein>
<dbReference type="Proteomes" id="UP000007350">
    <property type="component" value="Unassembled WGS sequence"/>
</dbReference>
<evidence type="ECO:0000313" key="2">
    <source>
        <dbReference type="Proteomes" id="UP000007350"/>
    </source>
</evidence>
<evidence type="ECO:0000313" key="1">
    <source>
        <dbReference type="EMBL" id="EKF29285.1"/>
    </source>
</evidence>
<organism evidence="1 2">
    <name type="scientific">Trypanosoma cruzi marinkellei</name>
    <dbReference type="NCBI Taxonomy" id="85056"/>
    <lineage>
        <taxon>Eukaryota</taxon>
        <taxon>Discoba</taxon>
        <taxon>Euglenozoa</taxon>
        <taxon>Kinetoplastea</taxon>
        <taxon>Metakinetoplastina</taxon>
        <taxon>Trypanosomatida</taxon>
        <taxon>Trypanosomatidae</taxon>
        <taxon>Trypanosoma</taxon>
        <taxon>Schizotrypanum</taxon>
    </lineage>
</organism>
<keyword evidence="2" id="KW-1185">Reference proteome</keyword>
<comment type="caution">
    <text evidence="1">The sequence shown here is derived from an EMBL/GenBank/DDBJ whole genome shotgun (WGS) entry which is preliminary data.</text>
</comment>
<dbReference type="EMBL" id="AHKC01013599">
    <property type="protein sequence ID" value="EKF29285.1"/>
    <property type="molecule type" value="Genomic_DNA"/>
</dbReference>
<dbReference type="AlphaFoldDB" id="K2MQB9"/>
<dbReference type="InterPro" id="IPR011050">
    <property type="entry name" value="Pectin_lyase_fold/virulence"/>
</dbReference>
<accession>K2MQB9</accession>
<reference evidence="1 2" key="1">
    <citation type="journal article" date="2012" name="BMC Genomics">
        <title>Comparative genomic analysis of human infective Trypanosoma cruzi lineages with the bat-restricted subspecies T. cruzi marinkellei.</title>
        <authorList>
            <person name="Franzen O."/>
            <person name="Talavera-Lopez C."/>
            <person name="Ochaya S."/>
            <person name="Butler C.E."/>
            <person name="Messenger L.A."/>
            <person name="Lewis M.D."/>
            <person name="Llewellyn M.S."/>
            <person name="Marinkelle C.J."/>
            <person name="Tyler K.M."/>
            <person name="Miles M.A."/>
            <person name="Andersson B."/>
        </authorList>
    </citation>
    <scope>NUCLEOTIDE SEQUENCE [LARGE SCALE GENOMIC DNA]</scope>
    <source>
        <strain evidence="1 2">B7</strain>
    </source>
</reference>
<name>K2MQB9_TRYCR</name>
<dbReference type="SUPFAM" id="SSF51126">
    <property type="entry name" value="Pectin lyase-like"/>
    <property type="match status" value="1"/>
</dbReference>
<sequence>MGLSIKGSGQRVHVHVTSSLLDSGSLEFEGDFGVSSQILVAGSTVFSMSGLVIAFLDFLFDANSTLLLLNNFIEGNGYAVYFSNGVVDGGGIIVKGNTLSTTEEDDGMESAVYVYAVDVRNGGYFDVENNTMSAVTGIYLYGVTTVRSAGLLSVADCEFFGNTGFLNSALVYLAGSVTLEGGAQWRVVGNSVYVASVLGVKDAQHKIELSGSGTTVALANNRQLDDIFSFADLDQSNIAVASPALLVVGCNVHDDEEASYDDVFPEGVEVFRCGTCNDDAACYMPGTESVDRGLCSCSCKDGWHGASCLPFEVPDTVVPPLSERAVDGDTSCVENQTLKNLTLNMWKTHHCYAGVTFSGVGAVLRFFGHYATASPHQHHAHWVHIPRRGRAAVCWGC</sequence>
<proteinExistence type="predicted"/>
<gene>
    <name evidence="1" type="ORF">MOQ_006940</name>
</gene>